<keyword evidence="1" id="KW-1133">Transmembrane helix</keyword>
<keyword evidence="1" id="KW-0812">Transmembrane</keyword>
<evidence type="ECO:0000256" key="1">
    <source>
        <dbReference type="SAM" id="Phobius"/>
    </source>
</evidence>
<feature type="transmembrane region" description="Helical" evidence="1">
    <location>
        <begin position="410"/>
        <end position="429"/>
    </location>
</feature>
<feature type="transmembrane region" description="Helical" evidence="1">
    <location>
        <begin position="20"/>
        <end position="40"/>
    </location>
</feature>
<dbReference type="OrthoDB" id="8556356at2"/>
<protein>
    <recommendedName>
        <fullName evidence="4">Glycosyltransferase</fullName>
    </recommendedName>
</protein>
<proteinExistence type="predicted"/>
<dbReference type="GeneID" id="80800888"/>
<evidence type="ECO:0000313" key="2">
    <source>
        <dbReference type="EMBL" id="PEH88838.1"/>
    </source>
</evidence>
<dbReference type="STRING" id="1219032.GCA_001515545_01754"/>
<name>A0A2A7UUA3_COMTR</name>
<feature type="transmembrane region" description="Helical" evidence="1">
    <location>
        <begin position="240"/>
        <end position="260"/>
    </location>
</feature>
<gene>
    <name evidence="2" type="ORF">CRM82_09755</name>
</gene>
<feature type="transmembrane region" description="Helical" evidence="1">
    <location>
        <begin position="362"/>
        <end position="383"/>
    </location>
</feature>
<evidence type="ECO:0008006" key="4">
    <source>
        <dbReference type="Google" id="ProtNLM"/>
    </source>
</evidence>
<evidence type="ECO:0000313" key="3">
    <source>
        <dbReference type="Proteomes" id="UP000220246"/>
    </source>
</evidence>
<feature type="transmembrane region" description="Helical" evidence="1">
    <location>
        <begin position="281"/>
        <end position="298"/>
    </location>
</feature>
<dbReference type="Proteomes" id="UP000220246">
    <property type="component" value="Unassembled WGS sequence"/>
</dbReference>
<keyword evidence="3" id="KW-1185">Reference proteome</keyword>
<reference evidence="3" key="1">
    <citation type="submission" date="2017-09" db="EMBL/GenBank/DDBJ databases">
        <title>FDA dAtabase for Regulatory Grade micrObial Sequences (FDA-ARGOS): Supporting development and validation of Infectious Disease Dx tests.</title>
        <authorList>
            <person name="Minogue T."/>
            <person name="Wolcott M."/>
            <person name="Wasieloski L."/>
            <person name="Aguilar W."/>
            <person name="Moore D."/>
            <person name="Tallon L."/>
            <person name="Sadzewicz L."/>
            <person name="Ott S."/>
            <person name="Zhao X."/>
            <person name="Nagaraj S."/>
            <person name="Vavikolanu K."/>
            <person name="Aluvathingal J."/>
            <person name="Nadendla S."/>
            <person name="Sichtig H."/>
        </authorList>
    </citation>
    <scope>NUCLEOTIDE SEQUENCE [LARGE SCALE GENOMIC DNA]</scope>
    <source>
        <strain evidence="3">FDAARGOS_394</strain>
    </source>
</reference>
<keyword evidence="1" id="KW-0472">Membrane</keyword>
<sequence>MNPPSPAIVAQNAVRTLPRWALWLLCAAYVFPGFIGRSPWRETDIASFGYMRALAAGDTSWLRPSMLGLSPSTEGLLPYWLGAWALQIFPSSWSPEWVVRLPFIALLVLTFMSMWWAVYYLARTPGAQPVAFAFGGEARPQDYARAIADGGLLALMACLGLAQFSHETSSYLAQLAFGTITLLAAAAMAYHPRLAAALTGIGLLGLTLSGAPSLASILGLGIAVLTWHTRGTDLQHQGTWAIWWLCAVAFTSFIAWKLGLWEWRLINPWVEGKEWQSLGRLLTWFSWPAWPLALWTLWRWRHQLAAPARHTHLTLPLWLWVLAVGATLTTQPADRALLLGLPAISMLAAFALPTLRRSLGALIDWFTLIFFTISGIAIWVIWISMQTGFPAKPAANVARLAPGFTPTFSWFPFAVALAATVAWLLLVAWRTRRHRAAIWKSLVLPAGGATLGWVLLMTLWLPALDYGRSDAPHMRQVLAAIPADDSACVNVAGLGRAEVAALQYYTPWQLQLFRVDRARNCEWTITEPAYWATLSPAATTQWKQHAIAARPTDKKDRLLILQRR</sequence>
<feature type="transmembrane region" description="Helical" evidence="1">
    <location>
        <begin position="101"/>
        <end position="122"/>
    </location>
</feature>
<feature type="transmembrane region" description="Helical" evidence="1">
    <location>
        <begin position="441"/>
        <end position="461"/>
    </location>
</feature>
<feature type="transmembrane region" description="Helical" evidence="1">
    <location>
        <begin position="336"/>
        <end position="355"/>
    </location>
</feature>
<organism evidence="2 3">
    <name type="scientific">Comamonas terrigena</name>
    <dbReference type="NCBI Taxonomy" id="32013"/>
    <lineage>
        <taxon>Bacteria</taxon>
        <taxon>Pseudomonadati</taxon>
        <taxon>Pseudomonadota</taxon>
        <taxon>Betaproteobacteria</taxon>
        <taxon>Burkholderiales</taxon>
        <taxon>Comamonadaceae</taxon>
        <taxon>Comamonas</taxon>
    </lineage>
</organism>
<dbReference type="RefSeq" id="WP_066535819.1">
    <property type="nucleotide sequence ID" value="NZ_DAMCYT010000020.1"/>
</dbReference>
<dbReference type="AlphaFoldDB" id="A0A2A7UUA3"/>
<dbReference type="EMBL" id="PDEA01000001">
    <property type="protein sequence ID" value="PEH88838.1"/>
    <property type="molecule type" value="Genomic_DNA"/>
</dbReference>
<feature type="transmembrane region" description="Helical" evidence="1">
    <location>
        <begin position="171"/>
        <end position="190"/>
    </location>
</feature>
<accession>A0A2A7UUA3</accession>
<feature type="transmembrane region" description="Helical" evidence="1">
    <location>
        <begin position="202"/>
        <end position="228"/>
    </location>
</feature>
<comment type="caution">
    <text evidence="2">The sequence shown here is derived from an EMBL/GenBank/DDBJ whole genome shotgun (WGS) entry which is preliminary data.</text>
</comment>